<reference evidence="2 3" key="1">
    <citation type="submission" date="2020-04" db="EMBL/GenBank/DDBJ databases">
        <title>Novel species.</title>
        <authorList>
            <person name="Teo W.F.A."/>
            <person name="Lipun K."/>
            <person name="Srisuk N."/>
            <person name="Duangmal K."/>
        </authorList>
    </citation>
    <scope>NUCLEOTIDE SEQUENCE [LARGE SCALE GENOMIC DNA]</scope>
    <source>
        <strain evidence="2 3">K13G38</strain>
    </source>
</reference>
<comment type="caution">
    <text evidence="2">The sequence shown here is derived from an EMBL/GenBank/DDBJ whole genome shotgun (WGS) entry which is preliminary data.</text>
</comment>
<protein>
    <submittedName>
        <fullName evidence="2">DoxX family membrane protein</fullName>
    </submittedName>
</protein>
<evidence type="ECO:0000313" key="2">
    <source>
        <dbReference type="EMBL" id="NKQ51784.1"/>
    </source>
</evidence>
<keyword evidence="1" id="KW-1133">Transmembrane helix</keyword>
<gene>
    <name evidence="2" type="ORF">HFP15_02685</name>
</gene>
<feature type="transmembrane region" description="Helical" evidence="1">
    <location>
        <begin position="166"/>
        <end position="186"/>
    </location>
</feature>
<keyword evidence="3" id="KW-1185">Reference proteome</keyword>
<keyword evidence="1" id="KW-0472">Membrane</keyword>
<feature type="transmembrane region" description="Helical" evidence="1">
    <location>
        <begin position="102"/>
        <end position="122"/>
    </location>
</feature>
<accession>A0ABX1IWC9</accession>
<sequence>MSVHDEPKLTSAMQIPRQRAAETAPVHGAVMTPIAAQAMAFLRIVTGLVFLWAFFDKTFGWGYSTTSQNAWINGGSPTRNYLSTVNVGPLASTLRSWAGQPWADWLFMIGLLAIGLAVLFGVGLRISAIAGTAMLALMWIAEWPLAKVNEAGQATHSTNPIIDYHFVYAVVLIVLAAAYAGNTWGLGRRWAELVRDNRWLL</sequence>
<keyword evidence="1" id="KW-0812">Transmembrane</keyword>
<organism evidence="2 3">
    <name type="scientific">Amycolatopsis acididurans</name>
    <dbReference type="NCBI Taxonomy" id="2724524"/>
    <lineage>
        <taxon>Bacteria</taxon>
        <taxon>Bacillati</taxon>
        <taxon>Actinomycetota</taxon>
        <taxon>Actinomycetes</taxon>
        <taxon>Pseudonocardiales</taxon>
        <taxon>Pseudonocardiaceae</taxon>
        <taxon>Amycolatopsis</taxon>
    </lineage>
</organism>
<proteinExistence type="predicted"/>
<dbReference type="Proteomes" id="UP000715441">
    <property type="component" value="Unassembled WGS sequence"/>
</dbReference>
<dbReference type="EMBL" id="JAAXLS010000001">
    <property type="protein sequence ID" value="NKQ51784.1"/>
    <property type="molecule type" value="Genomic_DNA"/>
</dbReference>
<feature type="transmembrane region" description="Helical" evidence="1">
    <location>
        <begin position="34"/>
        <end position="55"/>
    </location>
</feature>
<name>A0ABX1IWC9_9PSEU</name>
<evidence type="ECO:0000256" key="1">
    <source>
        <dbReference type="SAM" id="Phobius"/>
    </source>
</evidence>
<evidence type="ECO:0000313" key="3">
    <source>
        <dbReference type="Proteomes" id="UP000715441"/>
    </source>
</evidence>
<dbReference type="RefSeq" id="WP_168510949.1">
    <property type="nucleotide sequence ID" value="NZ_JAAXLS010000001.1"/>
</dbReference>